<dbReference type="Pfam" id="PF02746">
    <property type="entry name" value="MR_MLE_N"/>
    <property type="match status" value="1"/>
</dbReference>
<dbReference type="SFLD" id="SFLDS00001">
    <property type="entry name" value="Enolase"/>
    <property type="match status" value="1"/>
</dbReference>
<reference evidence="5 6" key="1">
    <citation type="submission" date="2019-04" db="EMBL/GenBank/DDBJ databases">
        <title>Phreatobacter aquaticus sp. nov.</title>
        <authorList>
            <person name="Choi A."/>
        </authorList>
    </citation>
    <scope>NUCLEOTIDE SEQUENCE [LARGE SCALE GENOMIC DNA]</scope>
    <source>
        <strain evidence="5 6">KCTC 52518</strain>
    </source>
</reference>
<dbReference type="PANTHER" id="PTHR13794:SF58">
    <property type="entry name" value="MITOCHONDRIAL ENOLASE SUPERFAMILY MEMBER 1"/>
    <property type="match status" value="1"/>
</dbReference>
<dbReference type="GO" id="GO:0009063">
    <property type="term" value="P:amino acid catabolic process"/>
    <property type="evidence" value="ECO:0007669"/>
    <property type="project" value="InterPro"/>
</dbReference>
<dbReference type="InterPro" id="IPR013342">
    <property type="entry name" value="Mandelate_racemase_C"/>
</dbReference>
<evidence type="ECO:0000256" key="1">
    <source>
        <dbReference type="ARBA" id="ARBA00001946"/>
    </source>
</evidence>
<dbReference type="EMBL" id="CP039690">
    <property type="protein sequence ID" value="QCI63627.1"/>
    <property type="molecule type" value="Genomic_DNA"/>
</dbReference>
<evidence type="ECO:0000313" key="5">
    <source>
        <dbReference type="EMBL" id="QCI63627.1"/>
    </source>
</evidence>
<evidence type="ECO:0000256" key="3">
    <source>
        <dbReference type="ARBA" id="ARBA00022842"/>
    </source>
</evidence>
<proteinExistence type="predicted"/>
<dbReference type="CDD" id="cd03316">
    <property type="entry name" value="MR_like"/>
    <property type="match status" value="1"/>
</dbReference>
<dbReference type="SUPFAM" id="SSF54826">
    <property type="entry name" value="Enolase N-terminal domain-like"/>
    <property type="match status" value="1"/>
</dbReference>
<dbReference type="Gene3D" id="3.30.390.10">
    <property type="entry name" value="Enolase-like, N-terminal domain"/>
    <property type="match status" value="1"/>
</dbReference>
<dbReference type="OrthoDB" id="9802699at2"/>
<dbReference type="PROSITE" id="PS00908">
    <property type="entry name" value="MR_MLE_1"/>
    <property type="match status" value="1"/>
</dbReference>
<protein>
    <submittedName>
        <fullName evidence="5">Mandelate racemase/muconate lactonizing enzyme family protein</fullName>
    </submittedName>
</protein>
<evidence type="ECO:0000313" key="6">
    <source>
        <dbReference type="Proteomes" id="UP000298781"/>
    </source>
</evidence>
<dbReference type="GO" id="GO:0016836">
    <property type="term" value="F:hydro-lyase activity"/>
    <property type="evidence" value="ECO:0007669"/>
    <property type="project" value="TreeGrafter"/>
</dbReference>
<dbReference type="InterPro" id="IPR029017">
    <property type="entry name" value="Enolase-like_N"/>
</dbReference>
<dbReference type="Proteomes" id="UP000298781">
    <property type="component" value="Chromosome"/>
</dbReference>
<sequence length="283" mass="30846">MTIAKVEPFILHVPVTGSSISDSTHTLSHWGVVGVRITTSDGFVGTGFTGTHADLAGDRLITTCIASCYAELLIGEDEADITRLWQKIARHPPMQWIGRAGISHIALGAVDIALWDIKAQRAEQPLWKLLGGATCERLMAYNTDIGWLSIPDDQLIAGARRAVGDEGFRGIKIKVGSPDMARDLRRLQAVRRAIGPGIMLAVDGNGRWDLPTAMRFCREADGLDIFWFEEPLWYDDIAGHAALARTSCIPVALGEQLYTAEAFSEFIGRGAGKCQEFRVRASG</sequence>
<keyword evidence="2" id="KW-0479">Metal-binding</keyword>
<feature type="domain" description="Mandelate racemase/muconate lactonizing enzyme C-terminal" evidence="4">
    <location>
        <begin position="152"/>
        <end position="250"/>
    </location>
</feature>
<dbReference type="GO" id="GO:0000287">
    <property type="term" value="F:magnesium ion binding"/>
    <property type="evidence" value="ECO:0007669"/>
    <property type="project" value="UniProtKB-ARBA"/>
</dbReference>
<comment type="cofactor">
    <cofactor evidence="1">
        <name>Mg(2+)</name>
        <dbReference type="ChEBI" id="CHEBI:18420"/>
    </cofactor>
</comment>
<dbReference type="InterPro" id="IPR018110">
    <property type="entry name" value="Mandel_Rmase/mucon_lact_enz_CS"/>
</dbReference>
<evidence type="ECO:0000259" key="4">
    <source>
        <dbReference type="SMART" id="SM00922"/>
    </source>
</evidence>
<dbReference type="PANTHER" id="PTHR13794">
    <property type="entry name" value="ENOLASE SUPERFAMILY, MANDELATE RACEMASE"/>
    <property type="match status" value="1"/>
</dbReference>
<dbReference type="InterPro" id="IPR029065">
    <property type="entry name" value="Enolase_C-like"/>
</dbReference>
<dbReference type="InterPro" id="IPR046945">
    <property type="entry name" value="RHMD-like"/>
</dbReference>
<name>A0A4D7B6M7_9HYPH</name>
<keyword evidence="3" id="KW-0460">Magnesium</keyword>
<dbReference type="SUPFAM" id="SSF51604">
    <property type="entry name" value="Enolase C-terminal domain-like"/>
    <property type="match status" value="1"/>
</dbReference>
<dbReference type="SMART" id="SM00922">
    <property type="entry name" value="MR_MLE"/>
    <property type="match status" value="1"/>
</dbReference>
<dbReference type="InterPro" id="IPR013341">
    <property type="entry name" value="Mandelate_racemase_N_dom"/>
</dbReference>
<dbReference type="AlphaFoldDB" id="A0A4D7B6M7"/>
<dbReference type="RefSeq" id="WP_136959084.1">
    <property type="nucleotide sequence ID" value="NZ_CP039690.1"/>
</dbReference>
<gene>
    <name evidence="5" type="ORF">E8M01_04865</name>
</gene>
<dbReference type="GO" id="GO:0016052">
    <property type="term" value="P:carbohydrate catabolic process"/>
    <property type="evidence" value="ECO:0007669"/>
    <property type="project" value="TreeGrafter"/>
</dbReference>
<dbReference type="Gene3D" id="3.20.20.120">
    <property type="entry name" value="Enolase-like C-terminal domain"/>
    <property type="match status" value="1"/>
</dbReference>
<dbReference type="KEGG" id="pstg:E8M01_04865"/>
<dbReference type="InterPro" id="IPR036849">
    <property type="entry name" value="Enolase-like_C_sf"/>
</dbReference>
<keyword evidence="6" id="KW-1185">Reference proteome</keyword>
<accession>A0A4D7B6M7</accession>
<evidence type="ECO:0000256" key="2">
    <source>
        <dbReference type="ARBA" id="ARBA00022723"/>
    </source>
</evidence>
<dbReference type="Pfam" id="PF13378">
    <property type="entry name" value="MR_MLE_C"/>
    <property type="match status" value="1"/>
</dbReference>
<organism evidence="5 6">
    <name type="scientific">Phreatobacter stygius</name>
    <dbReference type="NCBI Taxonomy" id="1940610"/>
    <lineage>
        <taxon>Bacteria</taxon>
        <taxon>Pseudomonadati</taxon>
        <taxon>Pseudomonadota</taxon>
        <taxon>Alphaproteobacteria</taxon>
        <taxon>Hyphomicrobiales</taxon>
        <taxon>Phreatobacteraceae</taxon>
        <taxon>Phreatobacter</taxon>
    </lineage>
</organism>